<keyword evidence="2" id="KW-1185">Reference proteome</keyword>
<sequence>MGSNPVTESRSKHIDIRYHAIREYIENKQIEVYFVDGSNNPADLFTKNLGHVKFTKFRGELGLEFYDSA</sequence>
<dbReference type="EMBL" id="JANSHE010000667">
    <property type="protein sequence ID" value="KAJ3008199.1"/>
    <property type="molecule type" value="Genomic_DNA"/>
</dbReference>
<dbReference type="Proteomes" id="UP001144978">
    <property type="component" value="Unassembled WGS sequence"/>
</dbReference>
<gene>
    <name evidence="1" type="ORF">NUW54_g3245</name>
</gene>
<name>A0ACC1Q1A3_9APHY</name>
<organism evidence="1 2">
    <name type="scientific">Trametes sanguinea</name>
    <dbReference type="NCBI Taxonomy" id="158606"/>
    <lineage>
        <taxon>Eukaryota</taxon>
        <taxon>Fungi</taxon>
        <taxon>Dikarya</taxon>
        <taxon>Basidiomycota</taxon>
        <taxon>Agaricomycotina</taxon>
        <taxon>Agaricomycetes</taxon>
        <taxon>Polyporales</taxon>
        <taxon>Polyporaceae</taxon>
        <taxon>Trametes</taxon>
    </lineage>
</organism>
<evidence type="ECO:0000313" key="2">
    <source>
        <dbReference type="Proteomes" id="UP001144978"/>
    </source>
</evidence>
<protein>
    <submittedName>
        <fullName evidence="1">Uncharacterized protein</fullName>
    </submittedName>
</protein>
<accession>A0ACC1Q1A3</accession>
<evidence type="ECO:0000313" key="1">
    <source>
        <dbReference type="EMBL" id="KAJ3008199.1"/>
    </source>
</evidence>
<reference evidence="1" key="1">
    <citation type="submission" date="2022-08" db="EMBL/GenBank/DDBJ databases">
        <title>Genome Sequence of Pycnoporus sanguineus.</title>
        <authorList>
            <person name="Buettner E."/>
        </authorList>
    </citation>
    <scope>NUCLEOTIDE SEQUENCE</scope>
    <source>
        <strain evidence="1">CG-C14</strain>
    </source>
</reference>
<comment type="caution">
    <text evidence="1">The sequence shown here is derived from an EMBL/GenBank/DDBJ whole genome shotgun (WGS) entry which is preliminary data.</text>
</comment>
<proteinExistence type="predicted"/>